<reference evidence="2" key="1">
    <citation type="submission" date="2021-07" db="EMBL/GenBank/DDBJ databases">
        <authorList>
            <person name="Durling M."/>
        </authorList>
    </citation>
    <scope>NUCLEOTIDE SEQUENCE</scope>
</reference>
<feature type="compositionally biased region" description="Basic and acidic residues" evidence="1">
    <location>
        <begin position="80"/>
        <end position="89"/>
    </location>
</feature>
<name>A0A9N9KPK1_9HELO</name>
<gene>
    <name evidence="2" type="ORF">HYFRA_00006393</name>
</gene>
<accession>A0A9N9KPK1</accession>
<keyword evidence="3" id="KW-1185">Reference proteome</keyword>
<feature type="compositionally biased region" description="Low complexity" evidence="1">
    <location>
        <begin position="42"/>
        <end position="52"/>
    </location>
</feature>
<dbReference type="AlphaFoldDB" id="A0A9N9KPK1"/>
<evidence type="ECO:0000313" key="2">
    <source>
        <dbReference type="EMBL" id="CAG8950996.1"/>
    </source>
</evidence>
<comment type="caution">
    <text evidence="2">The sequence shown here is derived from an EMBL/GenBank/DDBJ whole genome shotgun (WGS) entry which is preliminary data.</text>
</comment>
<proteinExistence type="predicted"/>
<protein>
    <submittedName>
        <fullName evidence="2">Uncharacterized protein</fullName>
    </submittedName>
</protein>
<sequence>MSSKNSRRLSSDHEPLLQNAQPQPRSRAHHPPESSTSQVQDTRTITLPITPITRHKTSQSSDQPSIQPKPCTEAEAEAEICTRSKEPNRFPRGANFESP</sequence>
<evidence type="ECO:0000313" key="3">
    <source>
        <dbReference type="Proteomes" id="UP000696280"/>
    </source>
</evidence>
<organism evidence="2 3">
    <name type="scientific">Hymenoscyphus fraxineus</name>
    <dbReference type="NCBI Taxonomy" id="746836"/>
    <lineage>
        <taxon>Eukaryota</taxon>
        <taxon>Fungi</taxon>
        <taxon>Dikarya</taxon>
        <taxon>Ascomycota</taxon>
        <taxon>Pezizomycotina</taxon>
        <taxon>Leotiomycetes</taxon>
        <taxon>Helotiales</taxon>
        <taxon>Helotiaceae</taxon>
        <taxon>Hymenoscyphus</taxon>
    </lineage>
</organism>
<feature type="region of interest" description="Disordered" evidence="1">
    <location>
        <begin position="1"/>
        <end position="99"/>
    </location>
</feature>
<evidence type="ECO:0000256" key="1">
    <source>
        <dbReference type="SAM" id="MobiDB-lite"/>
    </source>
</evidence>
<dbReference type="Proteomes" id="UP000696280">
    <property type="component" value="Unassembled WGS sequence"/>
</dbReference>
<dbReference type="EMBL" id="CAJVRL010000039">
    <property type="protein sequence ID" value="CAG8950996.1"/>
    <property type="molecule type" value="Genomic_DNA"/>
</dbReference>